<keyword evidence="2" id="KW-1185">Reference proteome</keyword>
<name>A0A852X328_9MICO</name>
<dbReference type="EMBL" id="JACCFI010000001">
    <property type="protein sequence ID" value="NYG20455.1"/>
    <property type="molecule type" value="Genomic_DNA"/>
</dbReference>
<sequence length="75" mass="8059">MVAADLHVIEAPGLGRGGRGEVGWTGPRYAVGDDELGFDGKNLTENNTSWLMFEGSDGLRFKKPFDFVSVALTNA</sequence>
<accession>A0A852X328</accession>
<comment type="caution">
    <text evidence="1">The sequence shown here is derived from an EMBL/GenBank/DDBJ whole genome shotgun (WGS) entry which is preliminary data.</text>
</comment>
<organism evidence="1 2">
    <name type="scientific">Agromyces hippuratus</name>
    <dbReference type="NCBI Taxonomy" id="286438"/>
    <lineage>
        <taxon>Bacteria</taxon>
        <taxon>Bacillati</taxon>
        <taxon>Actinomycetota</taxon>
        <taxon>Actinomycetes</taxon>
        <taxon>Micrococcales</taxon>
        <taxon>Microbacteriaceae</taxon>
        <taxon>Agromyces</taxon>
    </lineage>
</organism>
<protein>
    <submittedName>
        <fullName evidence="1">Uncharacterized protein</fullName>
    </submittedName>
</protein>
<proteinExistence type="predicted"/>
<evidence type="ECO:0000313" key="2">
    <source>
        <dbReference type="Proteomes" id="UP000549066"/>
    </source>
</evidence>
<evidence type="ECO:0000313" key="1">
    <source>
        <dbReference type="EMBL" id="NYG20455.1"/>
    </source>
</evidence>
<gene>
    <name evidence="1" type="ORF">BJY17_001202</name>
</gene>
<reference evidence="1 2" key="1">
    <citation type="submission" date="2020-07" db="EMBL/GenBank/DDBJ databases">
        <title>Sequencing the genomes of 1000 actinobacteria strains.</title>
        <authorList>
            <person name="Klenk H.-P."/>
        </authorList>
    </citation>
    <scope>NUCLEOTIDE SEQUENCE [LARGE SCALE GENOMIC DNA]</scope>
    <source>
        <strain evidence="1 2">DSM 8598</strain>
    </source>
</reference>
<dbReference type="AlphaFoldDB" id="A0A852X328"/>
<dbReference type="RefSeq" id="WP_179550571.1">
    <property type="nucleotide sequence ID" value="NZ_JACCFI010000001.1"/>
</dbReference>
<dbReference type="Proteomes" id="UP000549066">
    <property type="component" value="Unassembled WGS sequence"/>
</dbReference>